<evidence type="ECO:0000313" key="1">
    <source>
        <dbReference type="EMBL" id="PPK81220.1"/>
    </source>
</evidence>
<gene>
    <name evidence="1" type="ORF">BXY41_10419</name>
</gene>
<comment type="caution">
    <text evidence="1">The sequence shown here is derived from an EMBL/GenBank/DDBJ whole genome shotgun (WGS) entry which is preliminary data.</text>
</comment>
<name>A0A2S6HTQ0_9FIRM</name>
<reference evidence="1 2" key="1">
    <citation type="submission" date="2018-02" db="EMBL/GenBank/DDBJ databases">
        <title>Genomic Encyclopedia of Archaeal and Bacterial Type Strains, Phase II (KMG-II): from individual species to whole genera.</title>
        <authorList>
            <person name="Goeker M."/>
        </authorList>
    </citation>
    <scope>NUCLEOTIDE SEQUENCE [LARGE SCALE GENOMIC DNA]</scope>
    <source>
        <strain evidence="1 2">DSM 3808</strain>
    </source>
</reference>
<dbReference type="RefSeq" id="WP_104436332.1">
    <property type="nucleotide sequence ID" value="NZ_PTJA01000004.1"/>
</dbReference>
<protein>
    <submittedName>
        <fullName evidence="1">Uncharacterized protein</fullName>
    </submittedName>
</protein>
<keyword evidence="2" id="KW-1185">Reference proteome</keyword>
<sequence>MKAKCELEPVLNKCPHFDPVEQECNSDNSCCGFYRIPSAESIPQYFRQPRWYEQYYKKR</sequence>
<dbReference type="EMBL" id="PTJA01000004">
    <property type="protein sequence ID" value="PPK81220.1"/>
    <property type="molecule type" value="Genomic_DNA"/>
</dbReference>
<organism evidence="1 2">
    <name type="scientific">Lacrimispora xylanisolvens</name>
    <dbReference type="NCBI Taxonomy" id="384636"/>
    <lineage>
        <taxon>Bacteria</taxon>
        <taxon>Bacillati</taxon>
        <taxon>Bacillota</taxon>
        <taxon>Clostridia</taxon>
        <taxon>Lachnospirales</taxon>
        <taxon>Lachnospiraceae</taxon>
        <taxon>Lacrimispora</taxon>
    </lineage>
</organism>
<proteinExistence type="predicted"/>
<accession>A0A2S6HTQ0</accession>
<evidence type="ECO:0000313" key="2">
    <source>
        <dbReference type="Proteomes" id="UP000237749"/>
    </source>
</evidence>
<dbReference type="AlphaFoldDB" id="A0A2S6HTQ0"/>
<dbReference type="Proteomes" id="UP000237749">
    <property type="component" value="Unassembled WGS sequence"/>
</dbReference>